<dbReference type="InterPro" id="IPR052552">
    <property type="entry name" value="YeaO-like"/>
</dbReference>
<protein>
    <submittedName>
        <fullName evidence="1">MarR family transcriptional regulator</fullName>
    </submittedName>
</protein>
<dbReference type="Proteomes" id="UP000019030">
    <property type="component" value="Chromosome"/>
</dbReference>
<organism evidence="1 2">
    <name type="scientific">Chania multitudinisentens RB-25</name>
    <dbReference type="NCBI Taxonomy" id="1441930"/>
    <lineage>
        <taxon>Bacteria</taxon>
        <taxon>Pseudomonadati</taxon>
        <taxon>Pseudomonadota</taxon>
        <taxon>Gammaproteobacteria</taxon>
        <taxon>Enterobacterales</taxon>
        <taxon>Yersiniaceae</taxon>
        <taxon>Chania</taxon>
    </lineage>
</organism>
<dbReference type="OrthoDB" id="9790745at2"/>
<dbReference type="EMBL" id="CP007044">
    <property type="protein sequence ID" value="AHG20768.1"/>
    <property type="molecule type" value="Genomic_DNA"/>
</dbReference>
<sequence length="119" mass="14121">MAEIHLRRVYDFSAPAPEYCYLIDRLWPRGISKERLQGVEWLKQVAPDNALRQWFHQHTDQWDVFAQRYRQQLAESDAWQPLRVLLQQGKSLTLLYGSKDTQHNQGVVLRDFLLDQING</sequence>
<dbReference type="PANTHER" id="PTHR36849:SF1">
    <property type="entry name" value="CYTOPLASMIC PROTEIN"/>
    <property type="match status" value="1"/>
</dbReference>
<name>W0LAA4_9GAMM</name>
<gene>
    <name evidence="1" type="ORF">Z042_15010</name>
</gene>
<dbReference type="PANTHER" id="PTHR36849">
    <property type="entry name" value="CYTOPLASMIC PROTEIN-RELATED"/>
    <property type="match status" value="1"/>
</dbReference>
<reference evidence="1 2" key="1">
    <citation type="submission" date="2014-01" db="EMBL/GenBank/DDBJ databases">
        <title>Isolation of Serratia multitudinisentens RB-25 from Ex-Landfill site.</title>
        <authorList>
            <person name="Robson E.H.J."/>
        </authorList>
    </citation>
    <scope>NUCLEOTIDE SEQUENCE [LARGE SCALE GENOMIC DNA]</scope>
    <source>
        <strain evidence="1 2">RB-25</strain>
    </source>
</reference>
<dbReference type="AlphaFoldDB" id="W0LAA4"/>
<dbReference type="PATRIC" id="fig|1441930.4.peg.2958"/>
<dbReference type="Pfam" id="PF22752">
    <property type="entry name" value="DUF488-N3i"/>
    <property type="match status" value="1"/>
</dbReference>
<dbReference type="RefSeq" id="WP_024912420.1">
    <property type="nucleotide sequence ID" value="NZ_CP007044.2"/>
</dbReference>
<reference evidence="1 2" key="2">
    <citation type="submission" date="2015-03" db="EMBL/GenBank/DDBJ databases">
        <authorList>
            <person name="Chan K.-G."/>
        </authorList>
    </citation>
    <scope>NUCLEOTIDE SEQUENCE [LARGE SCALE GENOMIC DNA]</scope>
    <source>
        <strain evidence="1 2">RB-25</strain>
    </source>
</reference>
<proteinExistence type="predicted"/>
<evidence type="ECO:0000313" key="2">
    <source>
        <dbReference type="Proteomes" id="UP000019030"/>
    </source>
</evidence>
<evidence type="ECO:0000313" key="1">
    <source>
        <dbReference type="EMBL" id="AHG20768.1"/>
    </source>
</evidence>
<dbReference type="KEGG" id="sfo:Z042_15010"/>
<keyword evidence="2" id="KW-1185">Reference proteome</keyword>
<dbReference type="eggNOG" id="COG3189">
    <property type="taxonomic scope" value="Bacteria"/>
</dbReference>
<accession>W0LAA4</accession>
<dbReference type="STRING" id="1441930.Z042_15010"/>
<dbReference type="HOGENOM" id="CLU_137928_0_1_6"/>